<dbReference type="InParanoid" id="F4WT72"/>
<evidence type="ECO:0000313" key="3">
    <source>
        <dbReference type="Proteomes" id="UP000007755"/>
    </source>
</evidence>
<proteinExistence type="predicted"/>
<dbReference type="EMBL" id="GL888332">
    <property type="protein sequence ID" value="EGI62601.1"/>
    <property type="molecule type" value="Genomic_DNA"/>
</dbReference>
<dbReference type="AlphaFoldDB" id="F4WT72"/>
<reference evidence="2" key="1">
    <citation type="submission" date="2011-02" db="EMBL/GenBank/DDBJ databases">
        <title>The genome of the leaf-cutting ant Acromyrmex echinatior suggests key adaptations to social evolution and fungus farming.</title>
        <authorList>
            <person name="Nygaard S."/>
            <person name="Zhang G."/>
        </authorList>
    </citation>
    <scope>NUCLEOTIDE SEQUENCE</scope>
</reference>
<evidence type="ECO:0000256" key="1">
    <source>
        <dbReference type="SAM" id="MobiDB-lite"/>
    </source>
</evidence>
<protein>
    <submittedName>
        <fullName evidence="2">Uncharacterized protein</fullName>
    </submittedName>
</protein>
<feature type="region of interest" description="Disordered" evidence="1">
    <location>
        <begin position="1"/>
        <end position="43"/>
    </location>
</feature>
<gene>
    <name evidence="2" type="ORF">G5I_09075</name>
</gene>
<sequence length="120" mass="12830">MPTESQLHVSPEAAPRARLPRRSGRSPHHLTHRDGTRLVGASMPRSNPGLHVLPYNGGAQATDFQSAALSVSFGRLCFKRLIHGGIPDTRKIPDTCWIGPHTVYLRVGASNAIYGGGGIA</sequence>
<feature type="compositionally biased region" description="Basic residues" evidence="1">
    <location>
        <begin position="18"/>
        <end position="31"/>
    </location>
</feature>
<dbReference type="Proteomes" id="UP000007755">
    <property type="component" value="Unassembled WGS sequence"/>
</dbReference>
<organism evidence="3">
    <name type="scientific">Acromyrmex echinatior</name>
    <name type="common">Panamanian leafcutter ant</name>
    <name type="synonym">Acromyrmex octospinosus echinatior</name>
    <dbReference type="NCBI Taxonomy" id="103372"/>
    <lineage>
        <taxon>Eukaryota</taxon>
        <taxon>Metazoa</taxon>
        <taxon>Ecdysozoa</taxon>
        <taxon>Arthropoda</taxon>
        <taxon>Hexapoda</taxon>
        <taxon>Insecta</taxon>
        <taxon>Pterygota</taxon>
        <taxon>Neoptera</taxon>
        <taxon>Endopterygota</taxon>
        <taxon>Hymenoptera</taxon>
        <taxon>Apocrita</taxon>
        <taxon>Aculeata</taxon>
        <taxon>Formicoidea</taxon>
        <taxon>Formicidae</taxon>
        <taxon>Myrmicinae</taxon>
        <taxon>Acromyrmex</taxon>
    </lineage>
</organism>
<accession>F4WT72</accession>
<keyword evidence="3" id="KW-1185">Reference proteome</keyword>
<name>F4WT72_ACREC</name>
<evidence type="ECO:0000313" key="2">
    <source>
        <dbReference type="EMBL" id="EGI62601.1"/>
    </source>
</evidence>